<comment type="caution">
    <text evidence="13">The sequence shown here is derived from an EMBL/GenBank/DDBJ whole genome shotgun (WGS) entry which is preliminary data.</text>
</comment>
<proteinExistence type="predicted"/>
<protein>
    <recommendedName>
        <fullName evidence="2">cyclic-guanylate-specific phosphodiesterase</fullName>
        <ecNumber evidence="2">3.1.4.52</ecNumber>
    </recommendedName>
</protein>
<dbReference type="Proteomes" id="UP000305675">
    <property type="component" value="Unassembled WGS sequence"/>
</dbReference>
<dbReference type="SMART" id="SM00052">
    <property type="entry name" value="EAL"/>
    <property type="match status" value="1"/>
</dbReference>
<keyword evidence="14" id="KW-1185">Reference proteome</keyword>
<comment type="catalytic activity">
    <reaction evidence="9">
        <text>3',3'-c-di-GMP + H2O = 5'-phosphoguanylyl(3'-&gt;5')guanosine + H(+)</text>
        <dbReference type="Rhea" id="RHEA:24902"/>
        <dbReference type="ChEBI" id="CHEBI:15377"/>
        <dbReference type="ChEBI" id="CHEBI:15378"/>
        <dbReference type="ChEBI" id="CHEBI:58754"/>
        <dbReference type="ChEBI" id="CHEBI:58805"/>
        <dbReference type="EC" id="3.1.4.52"/>
    </reaction>
</comment>
<gene>
    <name evidence="13" type="ORF">FCL42_19700</name>
</gene>
<evidence type="ECO:0000259" key="12">
    <source>
        <dbReference type="PROSITE" id="PS50883"/>
    </source>
</evidence>
<dbReference type="CDD" id="cd01948">
    <property type="entry name" value="EAL"/>
    <property type="match status" value="1"/>
</dbReference>
<evidence type="ECO:0000256" key="10">
    <source>
        <dbReference type="SAM" id="MobiDB-lite"/>
    </source>
</evidence>
<evidence type="ECO:0000256" key="11">
    <source>
        <dbReference type="SAM" id="Phobius"/>
    </source>
</evidence>
<dbReference type="InterPro" id="IPR001633">
    <property type="entry name" value="EAL_dom"/>
</dbReference>
<dbReference type="SUPFAM" id="SSF141868">
    <property type="entry name" value="EAL domain-like"/>
    <property type="match status" value="1"/>
</dbReference>
<feature type="domain" description="EAL" evidence="12">
    <location>
        <begin position="265"/>
        <end position="514"/>
    </location>
</feature>
<keyword evidence="4" id="KW-0973">c-di-GMP</keyword>
<dbReference type="OrthoDB" id="1673646at2"/>
<evidence type="ECO:0000256" key="8">
    <source>
        <dbReference type="ARBA" id="ARBA00023136"/>
    </source>
</evidence>
<evidence type="ECO:0000313" key="13">
    <source>
        <dbReference type="EMBL" id="TKB50121.1"/>
    </source>
</evidence>
<dbReference type="AlphaFoldDB" id="A0A4U1BHA2"/>
<evidence type="ECO:0000256" key="7">
    <source>
        <dbReference type="ARBA" id="ARBA00022989"/>
    </source>
</evidence>
<accession>A0A4U1BHA2</accession>
<feature type="region of interest" description="Disordered" evidence="10">
    <location>
        <begin position="515"/>
        <end position="535"/>
    </location>
</feature>
<dbReference type="PANTHER" id="PTHR33121:SF70">
    <property type="entry name" value="SIGNALING PROTEIN YKOW"/>
    <property type="match status" value="1"/>
</dbReference>
<evidence type="ECO:0000256" key="3">
    <source>
        <dbReference type="ARBA" id="ARBA00022475"/>
    </source>
</evidence>
<keyword evidence="3" id="KW-1003">Cell membrane</keyword>
<dbReference type="InterPro" id="IPR035919">
    <property type="entry name" value="EAL_sf"/>
</dbReference>
<dbReference type="RefSeq" id="WP_136865145.1">
    <property type="nucleotide sequence ID" value="NZ_SWCJ01000023.1"/>
</dbReference>
<evidence type="ECO:0000256" key="9">
    <source>
        <dbReference type="ARBA" id="ARBA00034290"/>
    </source>
</evidence>
<reference evidence="13 14" key="1">
    <citation type="submission" date="2019-04" db="EMBL/GenBank/DDBJ databases">
        <authorList>
            <person name="Hwang J.C."/>
        </authorList>
    </citation>
    <scope>NUCLEOTIDE SEQUENCE [LARGE SCALE GENOMIC DNA]</scope>
    <source>
        <strain evidence="13 14">IMCC35002</strain>
    </source>
</reference>
<feature type="transmembrane region" description="Helical" evidence="11">
    <location>
        <begin position="12"/>
        <end position="31"/>
    </location>
</feature>
<organism evidence="13 14">
    <name type="scientific">Ferrimonas aestuarii</name>
    <dbReference type="NCBI Taxonomy" id="2569539"/>
    <lineage>
        <taxon>Bacteria</taxon>
        <taxon>Pseudomonadati</taxon>
        <taxon>Pseudomonadota</taxon>
        <taxon>Gammaproteobacteria</taxon>
        <taxon>Alteromonadales</taxon>
        <taxon>Ferrimonadaceae</taxon>
        <taxon>Ferrimonas</taxon>
    </lineage>
</organism>
<dbReference type="Pfam" id="PF00563">
    <property type="entry name" value="EAL"/>
    <property type="match status" value="1"/>
</dbReference>
<sequence>MAKLYVSQKQFGVGAAIASLFIIVPLLALLLTQSAHRFQDALLDRNDTVGTGIARDFHQFLKPLSESLSQPACNPDNLRKLRQTDFRSKYLSYYAEVRDGHILCTSYEGKLANPVALPAEYVQFDAETAILNDLNTEVIQTQGTAAIRAGNLIAVFDYPELSNTISKSWLDYASYSLINNQFTSVKPFYTHPLNDINISGNSERWFEGGYYIASRCSIQNSCDLVSIDILSYVKSQQLTLTVLLMLTAMVMWAFYRAGCNLHSSIFSLPNQLRAGLKNNELTLHYQPIVSTTSSEVIGCEVLCRWHAADGHSVSPDTFIPMVEDNGLCEALTESVTRTAIKELKLHGLLGKVRVAINTFPEDIESGFMKRNLNRHVPERYLPWFTVEITEKSVGNLDNLAKNVDQLRALGVQVSVDDFGTGFSNLETLQAIKVDQIKIDRSFIIGVEKPSLKRSIVDNICQLAKSLNVRLVAEGIETAQQLEFVKTRNIALTQGYFHSKPLAIPDFAQFVAQQNRNNADATSPQSKRILQQASQA</sequence>
<evidence type="ECO:0000256" key="4">
    <source>
        <dbReference type="ARBA" id="ARBA00022636"/>
    </source>
</evidence>
<keyword evidence="6" id="KW-0378">Hydrolase</keyword>
<dbReference type="EMBL" id="SWCJ01000023">
    <property type="protein sequence ID" value="TKB50121.1"/>
    <property type="molecule type" value="Genomic_DNA"/>
</dbReference>
<keyword evidence="5 11" id="KW-0812">Transmembrane</keyword>
<dbReference type="Gene3D" id="3.20.20.450">
    <property type="entry name" value="EAL domain"/>
    <property type="match status" value="1"/>
</dbReference>
<dbReference type="GO" id="GO:0005886">
    <property type="term" value="C:plasma membrane"/>
    <property type="evidence" value="ECO:0007669"/>
    <property type="project" value="UniProtKB-SubCell"/>
</dbReference>
<name>A0A4U1BHA2_9GAMM</name>
<comment type="subcellular location">
    <subcellularLocation>
        <location evidence="1">Cell membrane</location>
        <topology evidence="1">Multi-pass membrane protein</topology>
    </subcellularLocation>
</comment>
<dbReference type="PROSITE" id="PS50883">
    <property type="entry name" value="EAL"/>
    <property type="match status" value="1"/>
</dbReference>
<evidence type="ECO:0000256" key="5">
    <source>
        <dbReference type="ARBA" id="ARBA00022692"/>
    </source>
</evidence>
<evidence type="ECO:0000256" key="2">
    <source>
        <dbReference type="ARBA" id="ARBA00012282"/>
    </source>
</evidence>
<evidence type="ECO:0000313" key="14">
    <source>
        <dbReference type="Proteomes" id="UP000305675"/>
    </source>
</evidence>
<dbReference type="PANTHER" id="PTHR33121">
    <property type="entry name" value="CYCLIC DI-GMP PHOSPHODIESTERASE PDEF"/>
    <property type="match status" value="1"/>
</dbReference>
<dbReference type="InterPro" id="IPR024744">
    <property type="entry name" value="CSS-motif_dom"/>
</dbReference>
<dbReference type="GO" id="GO:0071111">
    <property type="term" value="F:cyclic-guanylate-specific phosphodiesterase activity"/>
    <property type="evidence" value="ECO:0007669"/>
    <property type="project" value="UniProtKB-EC"/>
</dbReference>
<keyword evidence="7 11" id="KW-1133">Transmembrane helix</keyword>
<dbReference type="Pfam" id="PF12792">
    <property type="entry name" value="CSS-motif"/>
    <property type="match status" value="1"/>
</dbReference>
<keyword evidence="8 11" id="KW-0472">Membrane</keyword>
<dbReference type="InterPro" id="IPR050706">
    <property type="entry name" value="Cyclic-di-GMP_PDE-like"/>
</dbReference>
<dbReference type="EC" id="3.1.4.52" evidence="2"/>
<evidence type="ECO:0000256" key="1">
    <source>
        <dbReference type="ARBA" id="ARBA00004651"/>
    </source>
</evidence>
<evidence type="ECO:0000256" key="6">
    <source>
        <dbReference type="ARBA" id="ARBA00022801"/>
    </source>
</evidence>